<gene>
    <name evidence="1" type="ORF">GCM10009827_083900</name>
</gene>
<evidence type="ECO:0000313" key="1">
    <source>
        <dbReference type="EMBL" id="GAA1550456.1"/>
    </source>
</evidence>
<dbReference type="EMBL" id="BAAAQD010000021">
    <property type="protein sequence ID" value="GAA1550456.1"/>
    <property type="molecule type" value="Genomic_DNA"/>
</dbReference>
<reference evidence="2" key="1">
    <citation type="journal article" date="2019" name="Int. J. Syst. Evol. Microbiol.">
        <title>The Global Catalogue of Microorganisms (GCM) 10K type strain sequencing project: providing services to taxonomists for standard genome sequencing and annotation.</title>
        <authorList>
            <consortium name="The Broad Institute Genomics Platform"/>
            <consortium name="The Broad Institute Genome Sequencing Center for Infectious Disease"/>
            <person name="Wu L."/>
            <person name="Ma J."/>
        </authorList>
    </citation>
    <scope>NUCLEOTIDE SEQUENCE [LARGE SCALE GENOMIC DNA]</scope>
    <source>
        <strain evidence="2">JCM 15933</strain>
    </source>
</reference>
<organism evidence="1 2">
    <name type="scientific">Dactylosporangium maewongense</name>
    <dbReference type="NCBI Taxonomy" id="634393"/>
    <lineage>
        <taxon>Bacteria</taxon>
        <taxon>Bacillati</taxon>
        <taxon>Actinomycetota</taxon>
        <taxon>Actinomycetes</taxon>
        <taxon>Micromonosporales</taxon>
        <taxon>Micromonosporaceae</taxon>
        <taxon>Dactylosporangium</taxon>
    </lineage>
</organism>
<accession>A0ABP4MVA8</accession>
<sequence length="89" mass="9918">MAPLYVNGMSGLTEAQALQSYRVITTGLPETIDGTTGPVNEVDPAFKAKQLTEWQDLLDEVRDYLADDASPEAREYFAAEQARIDRLLR</sequence>
<protein>
    <submittedName>
        <fullName evidence="1">Uncharacterized protein</fullName>
    </submittedName>
</protein>
<comment type="caution">
    <text evidence="1">The sequence shown here is derived from an EMBL/GenBank/DDBJ whole genome shotgun (WGS) entry which is preliminary data.</text>
</comment>
<keyword evidence="2" id="KW-1185">Reference proteome</keyword>
<dbReference type="Proteomes" id="UP001501470">
    <property type="component" value="Unassembled WGS sequence"/>
</dbReference>
<proteinExistence type="predicted"/>
<evidence type="ECO:0000313" key="2">
    <source>
        <dbReference type="Proteomes" id="UP001501470"/>
    </source>
</evidence>
<name>A0ABP4MVA8_9ACTN</name>